<feature type="region of interest" description="Disordered" evidence="7">
    <location>
        <begin position="873"/>
        <end position="894"/>
    </location>
</feature>
<sequence length="2011" mass="226860">MASWVALNVEPDDGIEDEVDDTKELQIEEALKLYQTALKLHSQGPEFYTQAAEAYEALLKSEIFKYPESLSDFKRAIESDSQTTPISDEGPTDTVAEFNVNDSTSSLFQTLYLSYKNHGKYLLDSLHETIRTTPTGSETVQKTAEASREALGSFANALERDDTDLNLWRQSARLGSALESYRLNRFCLESVLADDDNRLEIRSEQLGLEEIFSEERLRATLTSLFDGLSASQVPIKKPKKALIKYLKQHEDPFPYLPNLPNDLSSLGSTKGPLALPTSRREITPSDATWESMGKAILQALDEEEEAPIGDAPSCSLLVTMPPRESEFPDTMSVKMEDGENDPQSIEDEAEDEAKHESKDDTKDEDEDVDMIQETERADAAENPVVTAPDDSTEPAEEHSSIDQSAEKQLMESLEGHSTQPVEQQPEDETNPDDTESKSPTAARKRSSASAANEEPPEGGRMKSRRTRARESNADALVQHEEVAFDQEKYFEDRLEIFVNADEWMFSTLGSLFSKVEMLALGTVGSLKEKLATLNESNDPPEDTETRLFHDLRDLIKHWNDEKSRLMQQKEDTSSLKGISGSSKSELAVFLEHSRKTNRKQSTQEELPSGDKLYAFSSSTNSRSLRSHDLSFEWLKCLLMPEFGDEPSSFIAMKSAYASFLWSKDLKKITMDLLLREDESIFARLSQDVANLERRLLESTSDSPFQYETKDFSELEMIQSIYELHLDIFASVENLTNDAGQQKRVSQRDRLARWAMLARTSLECSIDHCPSEECRQNISFRHLWASTFHLNLAGEADRDHVLLCLQDLKQILQSINDPVISLVNNSIMAELSIASIDQEALKLKCMDFFTKVFNSDGEDPVSLIEAIEPIIEPSSIESGNSSEDDPAKDSSNASEMASFLDRGDATLRLFLWRKLQEAYQSIDYPPKVVSCYLRSIETVMTELEDVKHIQDASGARQLTLLSCLKSIDSIMGKAIPLVLQQVEKAYECLDMNHLQSSMSAIARLARLLHSFVLYEDSVRVGQISGRDLRGSLAKSLENFKERMRETYVRCWILLYTLFLEAISQNKEVFNEPLEDRIHVLRSVHNALGVRSLCRYSQKRFLKLLKSELLDLETKGDYEYDICQVLFDLHSIKFSPLDGTADHGCPPEKLDRHTATLMIDFVMSQAHKMNMKDLSKSELKTTIEKMQSAIGPARPPSQSPQMTFNRRVFSAYIKAPMNPSHLLRAVQGVTELSMLPVPGENAKIAAKGWYFLLGHATLTKFRAQKRLSPGSTSELDDAINFFRQDLDHGTGRWETWYRLAQAYDTKLEEDITWTADKINNNRSELAATQRYAIHCYAMAVSVAIRTAPPTTETRALLSDLYTDFGIRLYSSSRDPLSMGAFSLEDFSRHFSSEESQQMYKAQPFKAMSRYSVWNFASNLLRRATIDKPKQWMTHYFLGKCLWKMFNCDDSLRTTSKAVDMQDVLDAFHDAIEALPQRRDSRADPIFEPHFKLLSVVHRLVLREHLSPSDGSKTLAAIPWARKVDPPENMEGWKPYVLEIIKKFKHADKSNWHHRMSAKAAHIIYDDDKNATTAAAAKHEMSQIFTKTLTIQVWRPEFERPGRHFVYTTRYVYFFVALLDQLDDRASLDQLLRRVRKKQGDFINHGQLWEDICLAYAKMIRRAAEINEGHEETVFKPIGWEEFSSKTARLEGLNTLAPGSQPLLELTRDSLELKKLNNNFMKVTMFEDLIADLYSRVYELNLPLLMEQVNEENKEKMKVDHLLMAGDTNTEPSTPAASLPASDTPAPRGRTKGIARRDIQKRADTIVNLKLAPRTATSKFTSGADNEQGTPARRGSNAAVSSGPSSTPQGASKEYSATGHNLDAQNTDPAEAHDSGDDSELTDVDESILDKESSEQKLKAFSNLRKEELAEGETEDDAGSGDEENEDDNDEGNEEEEGEDDEGANENDGEGEAEAAATEAETGGEETQDADDAGDEDDMQEDESKFDEEEDQNDEKAEEEKDPDDPEAMDTSTA</sequence>
<evidence type="ECO:0000256" key="5">
    <source>
        <dbReference type="ARBA" id="ARBA00023242"/>
    </source>
</evidence>
<keyword evidence="6" id="KW-0175">Coiled coil</keyword>
<proteinExistence type="inferred from homology"/>
<dbReference type="InterPro" id="IPR011990">
    <property type="entry name" value="TPR-like_helical_dom_sf"/>
</dbReference>
<feature type="compositionally biased region" description="Acidic residues" evidence="7">
    <location>
        <begin position="424"/>
        <end position="433"/>
    </location>
</feature>
<feature type="compositionally biased region" description="Basic and acidic residues" evidence="7">
    <location>
        <begin position="1885"/>
        <end position="1906"/>
    </location>
</feature>
<protein>
    <recommendedName>
        <fullName evidence="4">Histone transcription regulator 3 homolog</fullName>
    </recommendedName>
</protein>
<dbReference type="PANTHER" id="PTHR15502:SF7">
    <property type="entry name" value="CALCINEURIN-BINDING PROTEIN CABIN-1"/>
    <property type="match status" value="1"/>
</dbReference>
<feature type="compositionally biased region" description="Acidic residues" evidence="7">
    <location>
        <begin position="1907"/>
        <end position="1950"/>
    </location>
</feature>
<reference evidence="8" key="1">
    <citation type="submission" date="2022-11" db="EMBL/GenBank/DDBJ databases">
        <authorList>
            <person name="Petersen C."/>
        </authorList>
    </citation>
    <scope>NUCLEOTIDE SEQUENCE</scope>
    <source>
        <strain evidence="8">IBT 30069</strain>
    </source>
</reference>
<reference evidence="8" key="2">
    <citation type="journal article" date="2023" name="IMA Fungus">
        <title>Comparative genomic study of the Penicillium genus elucidates a diverse pangenome and 15 lateral gene transfer events.</title>
        <authorList>
            <person name="Petersen C."/>
            <person name="Sorensen T."/>
            <person name="Nielsen M.R."/>
            <person name="Sondergaard T.E."/>
            <person name="Sorensen J.L."/>
            <person name="Fitzpatrick D.A."/>
            <person name="Frisvad J.C."/>
            <person name="Nielsen K.L."/>
        </authorList>
    </citation>
    <scope>NUCLEOTIDE SEQUENCE</scope>
    <source>
        <strain evidence="8">IBT 30069</strain>
    </source>
</reference>
<feature type="compositionally biased region" description="Low complexity" evidence="7">
    <location>
        <begin position="437"/>
        <end position="451"/>
    </location>
</feature>
<evidence type="ECO:0000256" key="3">
    <source>
        <dbReference type="ARBA" id="ARBA00007335"/>
    </source>
</evidence>
<feature type="compositionally biased region" description="Acidic residues" evidence="7">
    <location>
        <begin position="1874"/>
        <end position="1884"/>
    </location>
</feature>
<organism evidence="8 9">
    <name type="scientific">Penicillium angulare</name>
    <dbReference type="NCBI Taxonomy" id="116970"/>
    <lineage>
        <taxon>Eukaryota</taxon>
        <taxon>Fungi</taxon>
        <taxon>Dikarya</taxon>
        <taxon>Ascomycota</taxon>
        <taxon>Pezizomycotina</taxon>
        <taxon>Eurotiomycetes</taxon>
        <taxon>Eurotiomycetidae</taxon>
        <taxon>Eurotiales</taxon>
        <taxon>Aspergillaceae</taxon>
        <taxon>Penicillium</taxon>
    </lineage>
</organism>
<dbReference type="GO" id="GO:0006325">
    <property type="term" value="P:chromatin organization"/>
    <property type="evidence" value="ECO:0007669"/>
    <property type="project" value="InterPro"/>
</dbReference>
<dbReference type="Proteomes" id="UP001149165">
    <property type="component" value="Unassembled WGS sequence"/>
</dbReference>
<dbReference type="InterPro" id="IPR033053">
    <property type="entry name" value="Hir3/CABIN1"/>
</dbReference>
<feature type="compositionally biased region" description="Acidic residues" evidence="7">
    <location>
        <begin position="362"/>
        <end position="372"/>
    </location>
</feature>
<feature type="compositionally biased region" description="Acidic residues" evidence="7">
    <location>
        <begin position="338"/>
        <end position="351"/>
    </location>
</feature>
<feature type="compositionally biased region" description="Polar residues" evidence="7">
    <location>
        <begin position="1835"/>
        <end position="1847"/>
    </location>
</feature>
<dbReference type="GO" id="GO:0000417">
    <property type="term" value="C:HIR complex"/>
    <property type="evidence" value="ECO:0007669"/>
    <property type="project" value="TreeGrafter"/>
</dbReference>
<comment type="similarity">
    <text evidence="3">Belongs to the HIR3 family.</text>
</comment>
<dbReference type="GO" id="GO:0031491">
    <property type="term" value="F:nucleosome binding"/>
    <property type="evidence" value="ECO:0007669"/>
    <property type="project" value="TreeGrafter"/>
</dbReference>
<comment type="caution">
    <text evidence="8">The sequence shown here is derived from an EMBL/GenBank/DDBJ whole genome shotgun (WGS) entry which is preliminary data.</text>
</comment>
<feature type="compositionally biased region" description="Acidic residues" evidence="7">
    <location>
        <begin position="1959"/>
        <end position="1990"/>
    </location>
</feature>
<keyword evidence="9" id="KW-1185">Reference proteome</keyword>
<dbReference type="SUPFAM" id="SSF48452">
    <property type="entry name" value="TPR-like"/>
    <property type="match status" value="1"/>
</dbReference>
<gene>
    <name evidence="8" type="ORF">N7456_008720</name>
</gene>
<dbReference type="PANTHER" id="PTHR15502">
    <property type="entry name" value="CALCINEURIN-BINDING PROTEIN CABIN 1-RELATED"/>
    <property type="match status" value="1"/>
</dbReference>
<dbReference type="EMBL" id="JAPQKH010000006">
    <property type="protein sequence ID" value="KAJ5092859.1"/>
    <property type="molecule type" value="Genomic_DNA"/>
</dbReference>
<comment type="subcellular location">
    <subcellularLocation>
        <location evidence="2">Nucleus</location>
    </subcellularLocation>
</comment>
<evidence type="ECO:0000256" key="2">
    <source>
        <dbReference type="ARBA" id="ARBA00004123"/>
    </source>
</evidence>
<dbReference type="OrthoDB" id="77564at2759"/>
<feature type="region of interest" description="Disordered" evidence="7">
    <location>
        <begin position="1763"/>
        <end position="1796"/>
    </location>
</feature>
<dbReference type="GO" id="GO:0005634">
    <property type="term" value="C:nucleus"/>
    <property type="evidence" value="ECO:0007669"/>
    <property type="project" value="UniProtKB-SubCell"/>
</dbReference>
<evidence type="ECO:0000256" key="7">
    <source>
        <dbReference type="SAM" id="MobiDB-lite"/>
    </source>
</evidence>
<accession>A0A9W9F3D9</accession>
<feature type="compositionally biased region" description="Basic and acidic residues" evidence="7">
    <location>
        <begin position="395"/>
        <end position="409"/>
    </location>
</feature>
<evidence type="ECO:0000256" key="1">
    <source>
        <dbReference type="ARBA" id="ARBA00002687"/>
    </source>
</evidence>
<comment type="function">
    <text evidence="1">Has a role in a nucleosome assembly pathway that is required for the integrity of heterochromatin and proper chromosome segregation.</text>
</comment>
<dbReference type="Gene3D" id="1.25.40.10">
    <property type="entry name" value="Tetratricopeptide repeat domain"/>
    <property type="match status" value="1"/>
</dbReference>
<evidence type="ECO:0000313" key="9">
    <source>
        <dbReference type="Proteomes" id="UP001149165"/>
    </source>
</evidence>
<feature type="region of interest" description="Disordered" evidence="7">
    <location>
        <begin position="1814"/>
        <end position="2011"/>
    </location>
</feature>
<evidence type="ECO:0000313" key="8">
    <source>
        <dbReference type="EMBL" id="KAJ5092859.1"/>
    </source>
</evidence>
<feature type="region of interest" description="Disordered" evidence="7">
    <location>
        <begin position="313"/>
        <end position="471"/>
    </location>
</feature>
<feature type="compositionally biased region" description="Polar residues" evidence="7">
    <location>
        <begin position="1764"/>
        <end position="1773"/>
    </location>
</feature>
<evidence type="ECO:0000256" key="6">
    <source>
        <dbReference type="SAM" id="Coils"/>
    </source>
</evidence>
<name>A0A9W9F3D9_9EURO</name>
<feature type="compositionally biased region" description="Basic and acidic residues" evidence="7">
    <location>
        <begin position="352"/>
        <end position="361"/>
    </location>
</feature>
<evidence type="ECO:0000256" key="4">
    <source>
        <dbReference type="ARBA" id="ARBA00014848"/>
    </source>
</evidence>
<keyword evidence="5" id="KW-0539">Nucleus</keyword>
<feature type="compositionally biased region" description="Polar residues" evidence="7">
    <location>
        <begin position="1814"/>
        <end position="1826"/>
    </location>
</feature>
<feature type="coiled-coil region" evidence="6">
    <location>
        <begin position="674"/>
        <end position="701"/>
    </location>
</feature>